<gene>
    <name evidence="2" type="ORF">SacmaDRAFT_5136</name>
</gene>
<dbReference type="AlphaFoldDB" id="H5X432"/>
<evidence type="ECO:0000313" key="3">
    <source>
        <dbReference type="Proteomes" id="UP000004926"/>
    </source>
</evidence>
<dbReference type="EMBL" id="CM001439">
    <property type="protein sequence ID" value="EHR53303.1"/>
    <property type="molecule type" value="Genomic_DNA"/>
</dbReference>
<protein>
    <submittedName>
        <fullName evidence="2">Uncharacterized protein</fullName>
    </submittedName>
</protein>
<reference evidence="2 3" key="1">
    <citation type="journal article" date="2012" name="Stand. Genomic Sci.">
        <title>Genome sequence of the ocean sediment bacterium Saccharomonospora marina type strain (XMU15(T)).</title>
        <authorList>
            <person name="Klenk H.P."/>
            <person name="Lu M."/>
            <person name="Lucas S."/>
            <person name="Lapidus A."/>
            <person name="Copeland A."/>
            <person name="Pitluck S."/>
            <person name="Goodwin L.A."/>
            <person name="Han C."/>
            <person name="Tapia R."/>
            <person name="Brambilla E.M."/>
            <person name="Potter G."/>
            <person name="Land M."/>
            <person name="Ivanova N."/>
            <person name="Rohde M."/>
            <person name="Goker M."/>
            <person name="Detter J.C."/>
            <person name="Li W.J."/>
            <person name="Kyrpides N.C."/>
            <person name="Woyke T."/>
        </authorList>
    </citation>
    <scope>NUCLEOTIDE SEQUENCE [LARGE SCALE GENOMIC DNA]</scope>
    <source>
        <strain evidence="2 3">XMU15</strain>
    </source>
</reference>
<evidence type="ECO:0000256" key="1">
    <source>
        <dbReference type="SAM" id="MobiDB-lite"/>
    </source>
</evidence>
<feature type="region of interest" description="Disordered" evidence="1">
    <location>
        <begin position="1"/>
        <end position="21"/>
    </location>
</feature>
<dbReference type="HOGENOM" id="CLU_3276218_0_0_11"/>
<sequence length="41" mass="4863">MPVLRQADVREGRGHTRPRPSWRLTQYLRSVTAPVEEFHTM</sequence>
<proteinExistence type="predicted"/>
<keyword evidence="3" id="KW-1185">Reference proteome</keyword>
<organism evidence="2 3">
    <name type="scientific">Saccharomonospora marina XMU15</name>
    <dbReference type="NCBI Taxonomy" id="882083"/>
    <lineage>
        <taxon>Bacteria</taxon>
        <taxon>Bacillati</taxon>
        <taxon>Actinomycetota</taxon>
        <taxon>Actinomycetes</taxon>
        <taxon>Pseudonocardiales</taxon>
        <taxon>Pseudonocardiaceae</taxon>
        <taxon>Saccharomonospora</taxon>
    </lineage>
</organism>
<name>H5X432_9PSEU</name>
<dbReference type="Proteomes" id="UP000004926">
    <property type="component" value="Chromosome"/>
</dbReference>
<accession>H5X432</accession>
<evidence type="ECO:0000313" key="2">
    <source>
        <dbReference type="EMBL" id="EHR53303.1"/>
    </source>
</evidence>